<dbReference type="InterPro" id="IPR001646">
    <property type="entry name" value="5peptide_repeat"/>
</dbReference>
<sequence length="793" mass="90262">MKIQKKKSKSDEDTENIEINYSERDEDIFQKFLNYQLMSIKYKLNNSCPKVLIDASLILDVLLDRPSIFLDDAINIMNLVLSQSINGYIAEIGLKYIWDISRKLKGKEDANYLVIKLLNSFNVCKIDSELIKRAREYHLNSFETGIQIECAKDNKIDAIITLRAKDFLSCGWENVFHPSHFLDYYNSASGKKIFEKDDYSNIEIFKEKLNQSLKIPQEQEYKLLCEEQLFLFKAWKIEHFELLCSKNSLVSATVILLNTKSNNKDCRHSESAFGRGAIETLFSALDRAISHIVEQPKHILESIKVSNLEEGIECFGSAVVVVKYKNVKVRKFYVHRNLVNACFYAYVEALKAIYNPDGNSSDNYLEQELLPTTKMSICQEEILKIYKIGERDFSESNWKEINLESQNLSEINLSNSDLSLSNLQRINLSNAYLSEVNLKNAILVEANLISAVLTKGILSEADMSKAILCRANLNKANFIKAKLLQADLTKTDLTESDLTNANLSGADLTESNLANANLSGTDLTGANLTNANLSGADLTGANLTNANLSGADLTGVDLTTTTIDGANLSKTNLSRSDLRGLDLNKTVFCQQIVTNTAMPEFKIEIYGNKRIEQTIQLLNQFDSDHYVIYAVHTFTFGCWWNSDIAKEFRQINKELSRKGISIKRVFIVPKGKITNEIHEILEEQVNHGIEIRLISEDLAENFNGYDLRKTNLLVCKNILVPENSFTSMMLVNKEQQEESGYISYKKDDIEMNEQRFTMIWENAEPYLLPELRYARKSTTYINRCAFTDKLTEM</sequence>
<accession>A0A367Q503</accession>
<dbReference type="InterPro" id="IPR013709">
    <property type="entry name" value="2-isopropylmalate_synth_dimer"/>
</dbReference>
<proteinExistence type="predicted"/>
<dbReference type="Pfam" id="PF08502">
    <property type="entry name" value="LeuA_dimer"/>
    <property type="match status" value="1"/>
</dbReference>
<dbReference type="Proteomes" id="UP000252107">
    <property type="component" value="Unassembled WGS sequence"/>
</dbReference>
<keyword evidence="5" id="KW-1185">Reference proteome</keyword>
<dbReference type="GO" id="GO:0003852">
    <property type="term" value="F:2-isopropylmalate synthase activity"/>
    <property type="evidence" value="ECO:0007669"/>
    <property type="project" value="InterPro"/>
</dbReference>
<name>A0A367Q503_9NOSO</name>
<feature type="domain" description="2-isopropylmalate synthase LeuA allosteric (dimerisation)" evidence="2">
    <location>
        <begin position="223"/>
        <end position="353"/>
    </location>
</feature>
<feature type="domain" description="PIN" evidence="3">
    <location>
        <begin position="50"/>
        <end position="161"/>
    </location>
</feature>
<dbReference type="Pfam" id="PF13470">
    <property type="entry name" value="PIN_3"/>
    <property type="match status" value="1"/>
</dbReference>
<protein>
    <submittedName>
        <fullName evidence="4">Uncharacterized protein</fullName>
    </submittedName>
</protein>
<dbReference type="PANTHER" id="PTHR14136">
    <property type="entry name" value="BTB_POZ DOMAIN-CONTAINING PROTEIN KCTD9"/>
    <property type="match status" value="1"/>
</dbReference>
<evidence type="ECO:0000313" key="5">
    <source>
        <dbReference type="Proteomes" id="UP000252107"/>
    </source>
</evidence>
<organism evidence="4 5">
    <name type="scientific">Nostoc minutum NIES-26</name>
    <dbReference type="NCBI Taxonomy" id="1844469"/>
    <lineage>
        <taxon>Bacteria</taxon>
        <taxon>Bacillati</taxon>
        <taxon>Cyanobacteriota</taxon>
        <taxon>Cyanophyceae</taxon>
        <taxon>Nostocales</taxon>
        <taxon>Nostocaceae</taxon>
        <taxon>Nostoc</taxon>
    </lineage>
</organism>
<reference evidence="4" key="1">
    <citation type="submission" date="2016-04" db="EMBL/GenBank/DDBJ databases">
        <authorList>
            <person name="Tabuchi Yagui T.R."/>
        </authorList>
    </citation>
    <scope>NUCLEOTIDE SEQUENCE [LARGE SCALE GENOMIC DNA]</scope>
    <source>
        <strain evidence="4">NIES-26</strain>
    </source>
</reference>
<evidence type="ECO:0000313" key="4">
    <source>
        <dbReference type="EMBL" id="RCJ19237.1"/>
    </source>
</evidence>
<gene>
    <name evidence="4" type="ORF">A6770_32260</name>
</gene>
<evidence type="ECO:0000256" key="1">
    <source>
        <dbReference type="ARBA" id="ARBA00022679"/>
    </source>
</evidence>
<evidence type="ECO:0000259" key="2">
    <source>
        <dbReference type="Pfam" id="PF08502"/>
    </source>
</evidence>
<dbReference type="InterPro" id="IPR002716">
    <property type="entry name" value="PIN_dom"/>
</dbReference>
<dbReference type="Pfam" id="PF00805">
    <property type="entry name" value="Pentapeptide"/>
    <property type="match status" value="3"/>
</dbReference>
<dbReference type="Gene3D" id="2.160.20.80">
    <property type="entry name" value="E3 ubiquitin-protein ligase SopA"/>
    <property type="match status" value="1"/>
</dbReference>
<keyword evidence="1" id="KW-0808">Transferase</keyword>
<dbReference type="InterPro" id="IPR051082">
    <property type="entry name" value="Pentapeptide-BTB/POZ_domain"/>
</dbReference>
<dbReference type="SUPFAM" id="SSF141571">
    <property type="entry name" value="Pentapeptide repeat-like"/>
    <property type="match status" value="2"/>
</dbReference>
<evidence type="ECO:0000259" key="3">
    <source>
        <dbReference type="Pfam" id="PF13470"/>
    </source>
</evidence>
<dbReference type="PANTHER" id="PTHR14136:SF17">
    <property type="entry name" value="BTB_POZ DOMAIN-CONTAINING PROTEIN KCTD9"/>
    <property type="match status" value="1"/>
</dbReference>
<comment type="caution">
    <text evidence="4">The sequence shown here is derived from an EMBL/GenBank/DDBJ whole genome shotgun (WGS) entry which is preliminary data.</text>
</comment>
<dbReference type="EMBL" id="LXQD01000342">
    <property type="protein sequence ID" value="RCJ19237.1"/>
    <property type="molecule type" value="Genomic_DNA"/>
</dbReference>
<dbReference type="AlphaFoldDB" id="A0A367Q503"/>
<dbReference type="GO" id="GO:0009098">
    <property type="term" value="P:L-leucine biosynthetic process"/>
    <property type="evidence" value="ECO:0007669"/>
    <property type="project" value="InterPro"/>
</dbReference>